<dbReference type="Proteomes" id="UP001234787">
    <property type="component" value="Unassembled WGS sequence"/>
</dbReference>
<organism evidence="2 3">
    <name type="scientific">Cryptomeria japonica</name>
    <name type="common">Japanese cedar</name>
    <name type="synonym">Cupressus japonica</name>
    <dbReference type="NCBI Taxonomy" id="3369"/>
    <lineage>
        <taxon>Eukaryota</taxon>
        <taxon>Viridiplantae</taxon>
        <taxon>Streptophyta</taxon>
        <taxon>Embryophyta</taxon>
        <taxon>Tracheophyta</taxon>
        <taxon>Spermatophyta</taxon>
        <taxon>Pinopsida</taxon>
        <taxon>Pinidae</taxon>
        <taxon>Conifers II</taxon>
        <taxon>Cupressales</taxon>
        <taxon>Cupressaceae</taxon>
        <taxon>Cryptomeria</taxon>
    </lineage>
</organism>
<evidence type="ECO:0000313" key="2">
    <source>
        <dbReference type="EMBL" id="GLJ58145.1"/>
    </source>
</evidence>
<sequence>MIGMAMLMAAGTSIAAEGDKDRSISLDPLTTRTIETKSGSSESVPIGTTRIVVKEKADKRDEIIFVLHLVIINLVIVTSSIVFFPIRS</sequence>
<protein>
    <submittedName>
        <fullName evidence="2">Uncharacterized protein</fullName>
    </submittedName>
</protein>
<accession>A0AAD3NM80</accession>
<keyword evidence="1" id="KW-0812">Transmembrane</keyword>
<dbReference type="AlphaFoldDB" id="A0AAD3NM80"/>
<evidence type="ECO:0000313" key="3">
    <source>
        <dbReference type="Proteomes" id="UP001234787"/>
    </source>
</evidence>
<keyword evidence="3" id="KW-1185">Reference proteome</keyword>
<keyword evidence="1" id="KW-0472">Membrane</keyword>
<evidence type="ECO:0000256" key="1">
    <source>
        <dbReference type="SAM" id="Phobius"/>
    </source>
</evidence>
<comment type="caution">
    <text evidence="2">The sequence shown here is derived from an EMBL/GenBank/DDBJ whole genome shotgun (WGS) entry which is preliminary data.</text>
</comment>
<feature type="transmembrane region" description="Helical" evidence="1">
    <location>
        <begin position="63"/>
        <end position="86"/>
    </location>
</feature>
<proteinExistence type="predicted"/>
<name>A0AAD3NM80_CRYJA</name>
<gene>
    <name evidence="2" type="ORF">SUGI_1421320</name>
</gene>
<dbReference type="EMBL" id="BSEH01000287">
    <property type="protein sequence ID" value="GLJ58145.1"/>
    <property type="molecule type" value="Genomic_DNA"/>
</dbReference>
<reference evidence="2" key="1">
    <citation type="submission" date="2022-12" db="EMBL/GenBank/DDBJ databases">
        <title>Chromosome-Level Genome Assembly of Japanese Cedar (Cryptomeriajaponica D. Don).</title>
        <authorList>
            <person name="Fujino T."/>
            <person name="Yamaguchi K."/>
            <person name="Yokoyama T."/>
            <person name="Hamanaka T."/>
            <person name="Harazono Y."/>
            <person name="Kamada H."/>
            <person name="Kobayashi W."/>
            <person name="Ujino-Ihara T."/>
            <person name="Uchiyama K."/>
            <person name="Matsumoto A."/>
            <person name="Izuno A."/>
            <person name="Tsumura Y."/>
            <person name="Toyoda A."/>
            <person name="Shigenobu S."/>
            <person name="Moriguchi Y."/>
            <person name="Ueno S."/>
            <person name="Kasahara M."/>
        </authorList>
    </citation>
    <scope>NUCLEOTIDE SEQUENCE</scope>
</reference>
<keyword evidence="1" id="KW-1133">Transmembrane helix</keyword>